<evidence type="ECO:0000313" key="3">
    <source>
        <dbReference type="Proteomes" id="UP001224890"/>
    </source>
</evidence>
<feature type="compositionally biased region" description="Gly residues" evidence="1">
    <location>
        <begin position="86"/>
        <end position="97"/>
    </location>
</feature>
<comment type="caution">
    <text evidence="2">The sequence shown here is derived from an EMBL/GenBank/DDBJ whole genome shotgun (WGS) entry which is preliminary data.</text>
</comment>
<name>A0AAJ0AHX7_9PEZI</name>
<evidence type="ECO:0000256" key="1">
    <source>
        <dbReference type="SAM" id="MobiDB-lite"/>
    </source>
</evidence>
<dbReference type="AlphaFoldDB" id="A0AAJ0AHX7"/>
<keyword evidence="3" id="KW-1185">Reference proteome</keyword>
<reference evidence="2" key="1">
    <citation type="submission" date="2021-06" db="EMBL/GenBank/DDBJ databases">
        <title>Comparative genomics, transcriptomics and evolutionary studies reveal genomic signatures of adaptation to plant cell wall in hemibiotrophic fungi.</title>
        <authorList>
            <consortium name="DOE Joint Genome Institute"/>
            <person name="Baroncelli R."/>
            <person name="Diaz J.F."/>
            <person name="Benocci T."/>
            <person name="Peng M."/>
            <person name="Battaglia E."/>
            <person name="Haridas S."/>
            <person name="Andreopoulos W."/>
            <person name="Labutti K."/>
            <person name="Pangilinan J."/>
            <person name="Floch G.L."/>
            <person name="Makela M.R."/>
            <person name="Henrissat B."/>
            <person name="Grigoriev I.V."/>
            <person name="Crouch J.A."/>
            <person name="De Vries R.P."/>
            <person name="Sukno S.A."/>
            <person name="Thon M.R."/>
        </authorList>
    </citation>
    <scope>NUCLEOTIDE SEQUENCE</scope>
    <source>
        <strain evidence="2">CBS 193.32</strain>
    </source>
</reference>
<protein>
    <submittedName>
        <fullName evidence="2">Uncharacterized protein</fullName>
    </submittedName>
</protein>
<feature type="region of interest" description="Disordered" evidence="1">
    <location>
        <begin position="86"/>
        <end position="112"/>
    </location>
</feature>
<proteinExistence type="predicted"/>
<accession>A0AAJ0AHX7</accession>
<sequence length="211" mass="22711">MPGVDVISHHTSALVSLFCPVLSWEDARWSGASAPLSLLSPESRKRPWAHRCGIRTHTTGSARWHPASWKRRHLCLAGIRIKGGKNGSTGSLGGTGAEGSAKTTEDNRQSTAVRSTGLITKAGESNQPKQWHFSFSHTTGDQCTDQGGWRFGLAALRHIERVGSSSGITSAGFRTTGAGEIHSVKLRRLRSHTDPPQPSNQIPSSPRYISA</sequence>
<gene>
    <name evidence="2" type="ORF">BDP55DRAFT_633853</name>
</gene>
<feature type="region of interest" description="Disordered" evidence="1">
    <location>
        <begin position="185"/>
        <end position="211"/>
    </location>
</feature>
<feature type="compositionally biased region" description="Low complexity" evidence="1">
    <location>
        <begin position="199"/>
        <end position="211"/>
    </location>
</feature>
<dbReference type="EMBL" id="JAHMHR010000030">
    <property type="protein sequence ID" value="KAK1673574.1"/>
    <property type="molecule type" value="Genomic_DNA"/>
</dbReference>
<dbReference type="GeneID" id="85457133"/>
<dbReference type="RefSeq" id="XP_060427577.1">
    <property type="nucleotide sequence ID" value="XM_060572607.1"/>
</dbReference>
<organism evidence="2 3">
    <name type="scientific">Colletotrichum godetiae</name>
    <dbReference type="NCBI Taxonomy" id="1209918"/>
    <lineage>
        <taxon>Eukaryota</taxon>
        <taxon>Fungi</taxon>
        <taxon>Dikarya</taxon>
        <taxon>Ascomycota</taxon>
        <taxon>Pezizomycotina</taxon>
        <taxon>Sordariomycetes</taxon>
        <taxon>Hypocreomycetidae</taxon>
        <taxon>Glomerellales</taxon>
        <taxon>Glomerellaceae</taxon>
        <taxon>Colletotrichum</taxon>
        <taxon>Colletotrichum acutatum species complex</taxon>
    </lineage>
</organism>
<dbReference type="Proteomes" id="UP001224890">
    <property type="component" value="Unassembled WGS sequence"/>
</dbReference>
<evidence type="ECO:0000313" key="2">
    <source>
        <dbReference type="EMBL" id="KAK1673574.1"/>
    </source>
</evidence>